<feature type="chain" id="PRO_5046995980" description="50S ribosomal protein L7/L12" evidence="1">
    <location>
        <begin position="25"/>
        <end position="291"/>
    </location>
</feature>
<reference evidence="2 3" key="1">
    <citation type="submission" date="2018-06" db="EMBL/GenBank/DDBJ databases">
        <title>Genomic Encyclopedia of Archaeal and Bacterial Type Strains, Phase II (KMG-II): from individual species to whole genera.</title>
        <authorList>
            <person name="Goeker M."/>
        </authorList>
    </citation>
    <scope>NUCLEOTIDE SEQUENCE [LARGE SCALE GENOMIC DNA]</scope>
    <source>
        <strain evidence="2 3">DSM 18710</strain>
    </source>
</reference>
<evidence type="ECO:0008006" key="4">
    <source>
        <dbReference type="Google" id="ProtNLM"/>
    </source>
</evidence>
<dbReference type="Proteomes" id="UP000249852">
    <property type="component" value="Unassembled WGS sequence"/>
</dbReference>
<organism evidence="2 3">
    <name type="scientific">Prevotella pallens</name>
    <dbReference type="NCBI Taxonomy" id="60133"/>
    <lineage>
        <taxon>Bacteria</taxon>
        <taxon>Pseudomonadati</taxon>
        <taxon>Bacteroidota</taxon>
        <taxon>Bacteroidia</taxon>
        <taxon>Bacteroidales</taxon>
        <taxon>Prevotellaceae</taxon>
        <taxon>Prevotella</taxon>
    </lineage>
</organism>
<dbReference type="RefSeq" id="WP_006044429.1">
    <property type="nucleotide sequence ID" value="NZ_CAJPLF010000017.1"/>
</dbReference>
<dbReference type="EMBL" id="QLTQ01000014">
    <property type="protein sequence ID" value="RAS44890.1"/>
    <property type="molecule type" value="Genomic_DNA"/>
</dbReference>
<gene>
    <name evidence="2" type="ORF">BC673_1147</name>
</gene>
<comment type="caution">
    <text evidence="2">The sequence shown here is derived from an EMBL/GenBank/DDBJ whole genome shotgun (WGS) entry which is preliminary data.</text>
</comment>
<evidence type="ECO:0000313" key="3">
    <source>
        <dbReference type="Proteomes" id="UP000249852"/>
    </source>
</evidence>
<protein>
    <recommendedName>
        <fullName evidence="4">50S ribosomal protein L7/L12</fullName>
    </recommendedName>
</protein>
<feature type="signal peptide" evidence="1">
    <location>
        <begin position="1"/>
        <end position="24"/>
    </location>
</feature>
<keyword evidence="3" id="KW-1185">Reference proteome</keyword>
<accession>A0ABX9DSC2</accession>
<proteinExistence type="predicted"/>
<evidence type="ECO:0000313" key="2">
    <source>
        <dbReference type="EMBL" id="RAS44890.1"/>
    </source>
</evidence>
<keyword evidence="1" id="KW-0732">Signal</keyword>
<sequence>MKKKALLTFVFAIVATMWTGMAQAQTEDYELIIAGAQVTSDNCNDLSVIDGVKGNAKYDPATKTLTLDNVTIHNTAETIYGVGIYNLGEKLTIHLIGNNSVTAEKSVGLWNGKDNSIIFTGNGSLIINASTTASNKDYQKGIFNRGSITVNDCTLEVCAGEYGLCDGYWIFNHCNVRVKGEGMSDDQYAGSISWVWDNKPEFRDCDVTGPAGAYWKEFQDGEYTYYTLFGKDNKVVTDWVTIAPDPASINTPIVNTTNQNPYTLSGVRVSDNLNKLPKGIYIINNKKVVKQ</sequence>
<evidence type="ECO:0000256" key="1">
    <source>
        <dbReference type="SAM" id="SignalP"/>
    </source>
</evidence>
<name>A0ABX9DSC2_9BACT</name>